<gene>
    <name evidence="1" type="ORF">ACFQPF_03080</name>
</gene>
<protein>
    <submittedName>
        <fullName evidence="1">Uncharacterized protein</fullName>
    </submittedName>
</protein>
<proteinExistence type="predicted"/>
<sequence>MMKDQIGDQIVENYKKDEGMMILVFAQWCVNEGIDPKSLYLSVYPDQTKNDYVMHMLEQTVSKEEAEYIDCSTVAGVLSLFGNDDLAHMVLQTAKKGSGTLDTRQSDL</sequence>
<keyword evidence="2" id="KW-1185">Reference proteome</keyword>
<evidence type="ECO:0000313" key="2">
    <source>
        <dbReference type="Proteomes" id="UP001596549"/>
    </source>
</evidence>
<dbReference type="RefSeq" id="WP_379746515.1">
    <property type="nucleotide sequence ID" value="NZ_JBHTCP010000004.1"/>
</dbReference>
<dbReference type="EMBL" id="JBHTCP010000004">
    <property type="protein sequence ID" value="MFC7370655.1"/>
    <property type="molecule type" value="Genomic_DNA"/>
</dbReference>
<name>A0ABW2NM15_9BACL</name>
<accession>A0ABW2NM15</accession>
<dbReference type="Proteomes" id="UP001596549">
    <property type="component" value="Unassembled WGS sequence"/>
</dbReference>
<organism evidence="1 2">
    <name type="scientific">Fictibacillus iocasae</name>
    <dbReference type="NCBI Taxonomy" id="2715437"/>
    <lineage>
        <taxon>Bacteria</taxon>
        <taxon>Bacillati</taxon>
        <taxon>Bacillota</taxon>
        <taxon>Bacilli</taxon>
        <taxon>Bacillales</taxon>
        <taxon>Fictibacillaceae</taxon>
        <taxon>Fictibacillus</taxon>
    </lineage>
</organism>
<comment type="caution">
    <text evidence="1">The sequence shown here is derived from an EMBL/GenBank/DDBJ whole genome shotgun (WGS) entry which is preliminary data.</text>
</comment>
<reference evidence="2" key="1">
    <citation type="journal article" date="2019" name="Int. J. Syst. Evol. Microbiol.">
        <title>The Global Catalogue of Microorganisms (GCM) 10K type strain sequencing project: providing services to taxonomists for standard genome sequencing and annotation.</title>
        <authorList>
            <consortium name="The Broad Institute Genomics Platform"/>
            <consortium name="The Broad Institute Genome Sequencing Center for Infectious Disease"/>
            <person name="Wu L."/>
            <person name="Ma J."/>
        </authorList>
    </citation>
    <scope>NUCLEOTIDE SEQUENCE [LARGE SCALE GENOMIC DNA]</scope>
    <source>
        <strain evidence="2">NBRC 106396</strain>
    </source>
</reference>
<evidence type="ECO:0000313" key="1">
    <source>
        <dbReference type="EMBL" id="MFC7370655.1"/>
    </source>
</evidence>